<gene>
    <name evidence="3" type="ordered locus">Rpdx1_2487</name>
</gene>
<evidence type="ECO:0000313" key="3">
    <source>
        <dbReference type="EMBL" id="ADU44078.1"/>
    </source>
</evidence>
<dbReference type="InterPro" id="IPR018306">
    <property type="entry name" value="Phage_T5_Orf172_DNA-bd"/>
</dbReference>
<organism evidence="3 4">
    <name type="scientific">Rhodopseudomonas palustris (strain DX-1)</name>
    <dbReference type="NCBI Taxonomy" id="652103"/>
    <lineage>
        <taxon>Bacteria</taxon>
        <taxon>Pseudomonadati</taxon>
        <taxon>Pseudomonadota</taxon>
        <taxon>Alphaproteobacteria</taxon>
        <taxon>Hyphomicrobiales</taxon>
        <taxon>Nitrobacteraceae</taxon>
        <taxon>Rhodopseudomonas</taxon>
    </lineage>
</organism>
<dbReference type="KEGG" id="rpx:Rpdx1_2487"/>
<evidence type="ECO:0000256" key="1">
    <source>
        <dbReference type="SAM" id="MobiDB-lite"/>
    </source>
</evidence>
<evidence type="ECO:0000313" key="4">
    <source>
        <dbReference type="Proteomes" id="UP000001402"/>
    </source>
</evidence>
<dbReference type="HOGENOM" id="CLU_1453364_0_0_5"/>
<protein>
    <recommendedName>
        <fullName evidence="2">Bacteriophage T5 Orf172 DNA-binding domain-containing protein</fullName>
    </recommendedName>
</protein>
<dbReference type="BioCyc" id="RPAL652103:RPDX1_RS12225-MONOMER"/>
<dbReference type="STRING" id="652103.Rpdx1_2487"/>
<feature type="domain" description="Bacteriophage T5 Orf172 DNA-binding" evidence="2">
    <location>
        <begin position="82"/>
        <end position="155"/>
    </location>
</feature>
<dbReference type="SMART" id="SM00974">
    <property type="entry name" value="T5orf172"/>
    <property type="match status" value="1"/>
</dbReference>
<proteinExistence type="predicted"/>
<evidence type="ECO:0000259" key="2">
    <source>
        <dbReference type="SMART" id="SM00974"/>
    </source>
</evidence>
<accession>E6VFI6</accession>
<dbReference type="OrthoDB" id="8208963at2"/>
<feature type="region of interest" description="Disordered" evidence="1">
    <location>
        <begin position="167"/>
        <end position="186"/>
    </location>
</feature>
<name>E6VFI6_RHOPX</name>
<reference evidence="3" key="1">
    <citation type="submission" date="2010-12" db="EMBL/GenBank/DDBJ databases">
        <title>Complete sequence of Rhodopseudomonas palustris DX-1.</title>
        <authorList>
            <consortium name="US DOE Joint Genome Institute"/>
            <person name="Lucas S."/>
            <person name="Copeland A."/>
            <person name="Lapidus A."/>
            <person name="Cheng J.-F."/>
            <person name="Goodwin L."/>
            <person name="Pitluck S."/>
            <person name="Misra M."/>
            <person name="Chertkov O."/>
            <person name="Detter J.C."/>
            <person name="Han C."/>
            <person name="Tapia R."/>
            <person name="Land M."/>
            <person name="Hauser L."/>
            <person name="Kyrpides N."/>
            <person name="Ivanova N."/>
            <person name="Ovchinnikova G."/>
            <person name="Logan B."/>
            <person name="Oda Y."/>
            <person name="Harwood C."/>
            <person name="Woyke T."/>
        </authorList>
    </citation>
    <scope>NUCLEOTIDE SEQUENCE [LARGE SCALE GENOMIC DNA]</scope>
    <source>
        <strain evidence="3">DX-1</strain>
    </source>
</reference>
<dbReference type="AlphaFoldDB" id="E6VFI6"/>
<dbReference type="EMBL" id="CP002418">
    <property type="protein sequence ID" value="ADU44078.1"/>
    <property type="molecule type" value="Genomic_DNA"/>
</dbReference>
<dbReference type="Pfam" id="PF13455">
    <property type="entry name" value="MUG113"/>
    <property type="match status" value="1"/>
</dbReference>
<dbReference type="Proteomes" id="UP000001402">
    <property type="component" value="Chromosome"/>
</dbReference>
<sequence length="186" mass="20917">MTGKIPYYYVTPKNGRAYWRPNKRMMTLGFRCVALGDAGEAAEEQARAWNAKWQIARKQDPSALGIRADQERRAARQYVYFLQVSDRVKIGTSSKPLRRIQDITASLPAPARRIVIVEGTVTDERRLHERFKAYRTGGEWFVATRPVALAIGRCASAGMVVHDGNEEGAKSRSIGNFESKRDELSA</sequence>